<dbReference type="Gene3D" id="3.30.530.20">
    <property type="match status" value="1"/>
</dbReference>
<evidence type="ECO:0000313" key="3">
    <source>
        <dbReference type="EMBL" id="MCT7375165.1"/>
    </source>
</evidence>
<dbReference type="CDD" id="cd08893">
    <property type="entry name" value="SRPBCC_CalC_Aha1-like_GntR-HTH"/>
    <property type="match status" value="1"/>
</dbReference>
<comment type="similarity">
    <text evidence="1">Belongs to the AHA1 family.</text>
</comment>
<evidence type="ECO:0000259" key="2">
    <source>
        <dbReference type="Pfam" id="PF08327"/>
    </source>
</evidence>
<dbReference type="RefSeq" id="WP_260901919.1">
    <property type="nucleotide sequence ID" value="NZ_JAOCZP010000002.1"/>
</dbReference>
<gene>
    <name evidence="3" type="ORF">N5A92_08980</name>
</gene>
<sequence length="158" mass="17877">MSTEKPSFVYAIYIATTPEKLWQALQDPEMTKDYWGRSRNVSDWMPGSRWEHQNYDDSSIVDVAGEVVESDPPRRLVVTWADPEDAGDVSKHSRVTFEIEPAHDSVRLTVTHEGLERDPKKLTAVSQGWPAILSSLKTLLETGEALPGTKRRWGRRAA</sequence>
<dbReference type="InterPro" id="IPR023393">
    <property type="entry name" value="START-like_dom_sf"/>
</dbReference>
<comment type="caution">
    <text evidence="3">The sequence shown here is derived from an EMBL/GenBank/DDBJ whole genome shotgun (WGS) entry which is preliminary data.</text>
</comment>
<accession>A0ABT2LKS6</accession>
<evidence type="ECO:0000313" key="4">
    <source>
        <dbReference type="Proteomes" id="UP001320831"/>
    </source>
</evidence>
<dbReference type="InterPro" id="IPR013538">
    <property type="entry name" value="ASHA1/2-like_C"/>
</dbReference>
<evidence type="ECO:0000256" key="1">
    <source>
        <dbReference type="ARBA" id="ARBA00006817"/>
    </source>
</evidence>
<dbReference type="EMBL" id="JAOCZP010000002">
    <property type="protein sequence ID" value="MCT7375165.1"/>
    <property type="molecule type" value="Genomic_DNA"/>
</dbReference>
<feature type="domain" description="Activator of Hsp90 ATPase homologue 1/2-like C-terminal" evidence="2">
    <location>
        <begin position="16"/>
        <end position="141"/>
    </location>
</feature>
<proteinExistence type="inferred from homology"/>
<dbReference type="Proteomes" id="UP001320831">
    <property type="component" value="Unassembled WGS sequence"/>
</dbReference>
<organism evidence="3 4">
    <name type="scientific">Chelativorans salis</name>
    <dbReference type="NCBI Taxonomy" id="2978478"/>
    <lineage>
        <taxon>Bacteria</taxon>
        <taxon>Pseudomonadati</taxon>
        <taxon>Pseudomonadota</taxon>
        <taxon>Alphaproteobacteria</taxon>
        <taxon>Hyphomicrobiales</taxon>
        <taxon>Phyllobacteriaceae</taxon>
        <taxon>Chelativorans</taxon>
    </lineage>
</organism>
<protein>
    <submittedName>
        <fullName evidence="3">SRPBCC family protein</fullName>
    </submittedName>
</protein>
<dbReference type="Pfam" id="PF08327">
    <property type="entry name" value="AHSA1"/>
    <property type="match status" value="1"/>
</dbReference>
<name>A0ABT2LKS6_9HYPH</name>
<dbReference type="SUPFAM" id="SSF55961">
    <property type="entry name" value="Bet v1-like"/>
    <property type="match status" value="1"/>
</dbReference>
<reference evidence="3 4" key="1">
    <citation type="submission" date="2022-09" db="EMBL/GenBank/DDBJ databases">
        <title>Chelativorans salina sp. nov., a novel slightly halophilic bacterium isolated from a saline lake sediment enrichment.</title>
        <authorList>
            <person name="Gao L."/>
            <person name="Fang B.-Z."/>
            <person name="Li W.-J."/>
        </authorList>
    </citation>
    <scope>NUCLEOTIDE SEQUENCE [LARGE SCALE GENOMIC DNA]</scope>
    <source>
        <strain evidence="3 4">EGI FJ00035</strain>
    </source>
</reference>
<keyword evidence="4" id="KW-1185">Reference proteome</keyword>